<evidence type="ECO:0000313" key="3">
    <source>
        <dbReference type="EMBL" id="MFA0810678.1"/>
    </source>
</evidence>
<dbReference type="Proteomes" id="UP001569428">
    <property type="component" value="Unassembled WGS sequence"/>
</dbReference>
<dbReference type="Pfam" id="PF13618">
    <property type="entry name" value="Gluconate_2-dh3"/>
    <property type="match status" value="1"/>
</dbReference>
<dbReference type="PROSITE" id="PS51257">
    <property type="entry name" value="PROKAR_LIPOPROTEIN"/>
    <property type="match status" value="1"/>
</dbReference>
<organism evidence="3 4">
    <name type="scientific">Microbulbifer epialgicus</name>
    <dbReference type="NCBI Taxonomy" id="393907"/>
    <lineage>
        <taxon>Bacteria</taxon>
        <taxon>Pseudomonadati</taxon>
        <taxon>Pseudomonadota</taxon>
        <taxon>Gammaproteobacteria</taxon>
        <taxon>Cellvibrionales</taxon>
        <taxon>Microbulbiferaceae</taxon>
        <taxon>Microbulbifer</taxon>
    </lineage>
</organism>
<evidence type="ECO:0000256" key="1">
    <source>
        <dbReference type="ARBA" id="ARBA00022729"/>
    </source>
</evidence>
<name>A0ABV4NYT3_9GAMM</name>
<keyword evidence="4" id="KW-1185">Reference proteome</keyword>
<evidence type="ECO:0000313" key="4">
    <source>
        <dbReference type="Proteomes" id="UP001569428"/>
    </source>
</evidence>
<proteinExistence type="predicted"/>
<dbReference type="InterPro" id="IPR019546">
    <property type="entry name" value="TAT_signal_bac_arc"/>
</dbReference>
<keyword evidence="1 2" id="KW-0732">Signal</keyword>
<protein>
    <submittedName>
        <fullName evidence="3">Gluconate 2-dehydrogenase subunit 3 family protein</fullName>
        <ecNumber evidence="3">1.-.-.-</ecNumber>
    </submittedName>
</protein>
<dbReference type="NCBIfam" id="TIGR01409">
    <property type="entry name" value="TAT_signal_seq"/>
    <property type="match status" value="1"/>
</dbReference>
<feature type="chain" id="PRO_5046515257" evidence="2">
    <location>
        <begin position="26"/>
        <end position="134"/>
    </location>
</feature>
<dbReference type="GO" id="GO:0016491">
    <property type="term" value="F:oxidoreductase activity"/>
    <property type="evidence" value="ECO:0007669"/>
    <property type="project" value="UniProtKB-KW"/>
</dbReference>
<reference evidence="3 4" key="1">
    <citation type="submission" date="2024-08" db="EMBL/GenBank/DDBJ databases">
        <authorList>
            <person name="Ishaq N."/>
        </authorList>
    </citation>
    <scope>NUCLEOTIDE SEQUENCE [LARGE SCALE GENOMIC DNA]</scope>
    <source>
        <strain evidence="3 4">DSM 18651</strain>
    </source>
</reference>
<accession>A0ABV4NYT3</accession>
<sequence length="134" mass="14633">MNRRNFLQGLAAATGCSMAPLYTNASALAAASSFFNQIKDKPYKAQYFSSEQLASVYQICSLLIPATETPGAAETQSHFFVDRFLAKCADERDQQLVSNALISLEERSFSIHRRSFAELDTTLAAPPSSSPGCR</sequence>
<dbReference type="RefSeq" id="WP_371838252.1">
    <property type="nucleotide sequence ID" value="NZ_JBGMEK010000010.1"/>
</dbReference>
<evidence type="ECO:0000256" key="2">
    <source>
        <dbReference type="SAM" id="SignalP"/>
    </source>
</evidence>
<dbReference type="InterPro" id="IPR027056">
    <property type="entry name" value="Gluconate_2DH_su3"/>
</dbReference>
<gene>
    <name evidence="3" type="ORF">ACCI49_07070</name>
</gene>
<dbReference type="EC" id="1.-.-.-" evidence="3"/>
<keyword evidence="3" id="KW-0560">Oxidoreductase</keyword>
<comment type="caution">
    <text evidence="3">The sequence shown here is derived from an EMBL/GenBank/DDBJ whole genome shotgun (WGS) entry which is preliminary data.</text>
</comment>
<dbReference type="EMBL" id="JBGMEK010000010">
    <property type="protein sequence ID" value="MFA0810678.1"/>
    <property type="molecule type" value="Genomic_DNA"/>
</dbReference>
<dbReference type="PROSITE" id="PS51318">
    <property type="entry name" value="TAT"/>
    <property type="match status" value="1"/>
</dbReference>
<feature type="signal peptide" evidence="2">
    <location>
        <begin position="1"/>
        <end position="25"/>
    </location>
</feature>
<dbReference type="InterPro" id="IPR006311">
    <property type="entry name" value="TAT_signal"/>
</dbReference>